<dbReference type="InterPro" id="IPR042095">
    <property type="entry name" value="SUMF_sf"/>
</dbReference>
<dbReference type="PROSITE" id="PS50837">
    <property type="entry name" value="NACHT"/>
    <property type="match status" value="1"/>
</dbReference>
<keyword evidence="1" id="KW-0812">Transmembrane</keyword>
<keyword evidence="1" id="KW-0472">Membrane</keyword>
<organism evidence="4">
    <name type="scientific">Thiothrix fructosivorans</name>
    <dbReference type="NCBI Taxonomy" id="111770"/>
    <lineage>
        <taxon>Bacteria</taxon>
        <taxon>Pseudomonadati</taxon>
        <taxon>Pseudomonadota</taxon>
        <taxon>Gammaproteobacteria</taxon>
        <taxon>Thiotrichales</taxon>
        <taxon>Thiotrichaceae</taxon>
        <taxon>Thiothrix</taxon>
    </lineage>
</organism>
<dbReference type="Gene3D" id="3.90.1580.10">
    <property type="entry name" value="paralog of FGE (formylglycine-generating enzyme)"/>
    <property type="match status" value="1"/>
</dbReference>
<feature type="domain" description="NACHT" evidence="2">
    <location>
        <begin position="180"/>
        <end position="321"/>
    </location>
</feature>
<gene>
    <name evidence="4" type="ORF">J1836_018775</name>
    <name evidence="3" type="ORF">J1836_02290</name>
</gene>
<protein>
    <submittedName>
        <fullName evidence="4">SUMF1/EgtB/PvdO family nonheme iron enzyme</fullName>
    </submittedName>
</protein>
<dbReference type="InterPro" id="IPR007111">
    <property type="entry name" value="NACHT_NTPase"/>
</dbReference>
<dbReference type="PANTHER" id="PTHR23150">
    <property type="entry name" value="SULFATASE MODIFYING FACTOR 1, 2"/>
    <property type="match status" value="1"/>
</dbReference>
<dbReference type="Pfam" id="PF03781">
    <property type="entry name" value="FGE-sulfatase"/>
    <property type="match status" value="1"/>
</dbReference>
<dbReference type="InterPro" id="IPR016187">
    <property type="entry name" value="CTDL_fold"/>
</dbReference>
<evidence type="ECO:0000313" key="4">
    <source>
        <dbReference type="EMBL" id="QTX10585.1"/>
    </source>
</evidence>
<dbReference type="EMBL" id="JAFMPM010000005">
    <property type="protein sequence ID" value="MBO0611759.1"/>
    <property type="molecule type" value="Genomic_DNA"/>
</dbReference>
<feature type="transmembrane region" description="Helical" evidence="1">
    <location>
        <begin position="6"/>
        <end position="35"/>
    </location>
</feature>
<dbReference type="Proteomes" id="UP000664466">
    <property type="component" value="Unassembled WGS sequence"/>
</dbReference>
<reference evidence="3 5" key="1">
    <citation type="submission" date="2021-03" db="EMBL/GenBank/DDBJ databases">
        <title>Draft genome and methylome analysis of Thiotrix fructosivoruns ATCC 49748.</title>
        <authorList>
            <person name="Fomenkov A."/>
            <person name="Grabovich M.Y."/>
            <person name="Roberts R.J."/>
        </authorList>
    </citation>
    <scope>NUCLEOTIDE SEQUENCE [LARGE SCALE GENOMIC DNA]</scope>
    <source>
        <strain evidence="3 5">ATCC 49748</strain>
        <plasmid evidence="3">pTfr446</plasmid>
    </source>
</reference>
<dbReference type="SUPFAM" id="SSF56436">
    <property type="entry name" value="C-type lectin-like"/>
    <property type="match status" value="1"/>
</dbReference>
<dbReference type="EMBL" id="CP072748">
    <property type="protein sequence ID" value="QTX10585.1"/>
    <property type="molecule type" value="Genomic_DNA"/>
</dbReference>
<evidence type="ECO:0000256" key="1">
    <source>
        <dbReference type="SAM" id="Phobius"/>
    </source>
</evidence>
<accession>A0A8B0SI41</accession>
<dbReference type="Gene3D" id="3.40.50.300">
    <property type="entry name" value="P-loop containing nucleotide triphosphate hydrolases"/>
    <property type="match status" value="1"/>
</dbReference>
<name>A0A8B0SI41_9GAMM</name>
<keyword evidence="1" id="KW-1133">Transmembrane helix</keyword>
<dbReference type="InterPro" id="IPR027417">
    <property type="entry name" value="P-loop_NTPase"/>
</dbReference>
<evidence type="ECO:0000313" key="5">
    <source>
        <dbReference type="Proteomes" id="UP000664466"/>
    </source>
</evidence>
<dbReference type="RefSeq" id="WP_207249273.1">
    <property type="nucleotide sequence ID" value="NZ_JAFMPM010000005.1"/>
</dbReference>
<dbReference type="InterPro" id="IPR005532">
    <property type="entry name" value="SUMF_dom"/>
</dbReference>
<geneLocation type="plasmid" evidence="3">
    <name>pTfr446</name>
</geneLocation>
<sequence length="974" mass="111464">MSKRTWMWIGLGCVVLGVLLWSFPDTIVGWIVGVLDWWLGFDPARRASAEQMGRTIGGFVAPISAIGGVFTVLNFFKSQKDESKDSAFLLKAYYEALHKSCENIDLALVNVRITEYARNASNSINLPKVYQEMDVVPCTAKRHGVDDTEGEEDVEATGNMRFRGQERKALMQASAEEDYRRVIVLGDAGSGKSMFMDNLAWHIAGSHIGKTDKRLPAEFKRLPLMRLRLRSVAWWCKKNGFSDDTLLDAMQREMPLLMGDDVGKQTWQALQPSLLAEGIILLDGLDEVPETDGMRRNMLDAIDRLISILAPQARLIITSRPYVFASDDCAYWLEAFRCLELQEMTDDQVESFVNHWFLLLREAKQRTKEMAAKQAHQLFVDLSDREYLLTPARRPLILTLLATLHFAYEILPHSRAELYREAIALMLERWTMRAYRENADYPLEDFERKALTETEGTRMAALQAVAWDAHKNKTLQIADTAIRGLFSKHITRNNNPANLLDFIRFRSGILKPGQGDSFEFYHRSFQDYLVALAITEMDNWQDVINDLLRKEGKDWWGEVFLLLISAKMSGTDKPGAVSFLLTYYIYPEVLDYANYPEDEWQYFFLAARATVEQKKPLQSYASPQYEKLNKWLIRHLLHLVEGEYQLPVEVRAEAGRLLGDLGDPRSGVGVIREGEHKGLPDIKWESIPAGKCQMGFAADDVKRSWDKHSTPQHWVEVSAFQMSRYPVTNAQFACFVEAGGYENERYWHTCEAAYQWWKGGKADLSLLDDNPSLKKNYAEALAEEKTRRQPWYWEQRKWNNANHPVIGVSWYEALAFCEWLNITNVYQGKVRLPTEAEWEYAARGEAGSRYAWGDEADPAKGNYEDTGLGRTSAVGLFPAGGAFEKQHAQLYDLTGNVWEWTSSQWGKKSGSPDFTYDQWAVQEKQRNNLNEHALRIIRGGSWDDSSVGVRCAVRDWLHPDDRDPILGFRLLLGC</sequence>
<proteinExistence type="predicted"/>
<dbReference type="PANTHER" id="PTHR23150:SF19">
    <property type="entry name" value="FORMYLGLYCINE-GENERATING ENZYME"/>
    <property type="match status" value="1"/>
</dbReference>
<keyword evidence="3" id="KW-0614">Plasmid</keyword>
<dbReference type="AlphaFoldDB" id="A0A8B0SI41"/>
<evidence type="ECO:0000259" key="2">
    <source>
        <dbReference type="PROSITE" id="PS50837"/>
    </source>
</evidence>
<dbReference type="SUPFAM" id="SSF52540">
    <property type="entry name" value="P-loop containing nucleoside triphosphate hydrolases"/>
    <property type="match status" value="1"/>
</dbReference>
<dbReference type="Pfam" id="PF05729">
    <property type="entry name" value="NACHT"/>
    <property type="match status" value="1"/>
</dbReference>
<dbReference type="GO" id="GO:0120147">
    <property type="term" value="F:formylglycine-generating oxidase activity"/>
    <property type="evidence" value="ECO:0007669"/>
    <property type="project" value="TreeGrafter"/>
</dbReference>
<keyword evidence="5" id="KW-1185">Reference proteome</keyword>
<evidence type="ECO:0000313" key="3">
    <source>
        <dbReference type="EMBL" id="MBO0611759.1"/>
    </source>
</evidence>
<dbReference type="InterPro" id="IPR051043">
    <property type="entry name" value="Sulfatase_Mod_Factor_Kinase"/>
</dbReference>
<reference evidence="4" key="2">
    <citation type="submission" date="2021-04" db="EMBL/GenBank/DDBJ databases">
        <title>Complete Genome and methylome analysis of Thiothrix fructosivorans ATCC 49748.</title>
        <authorList>
            <person name="Fomenkov A."/>
            <person name="Sun L."/>
            <person name="Vincze T."/>
            <person name="Grabovich M.Y."/>
            <person name="Roberts R.J."/>
        </authorList>
    </citation>
    <scope>NUCLEOTIDE SEQUENCE</scope>
    <source>
        <strain evidence="4">ATCC 49748</strain>
    </source>
</reference>